<dbReference type="Pfam" id="PF08327">
    <property type="entry name" value="AHSA1"/>
    <property type="match status" value="1"/>
</dbReference>
<dbReference type="Gene3D" id="3.30.530.20">
    <property type="match status" value="1"/>
</dbReference>
<sequence length="156" mass="16999">MATTRIGRHIGAPRSVVYRLLIDADAVRTWMVPTGMTSRVHEFDPTPGGAFRISLTYDEPTAVGKTSAHTDTFGGRFVTLVPDEQVVQIVEFETENPDIRGEMTITYRLDDAEQGGTDLVAMHDGVPPGVAPDENELGWRISLGKLAEMAESLSTP</sequence>
<protein>
    <submittedName>
        <fullName evidence="3">SRPBCC family protein</fullName>
    </submittedName>
</protein>
<dbReference type="SUPFAM" id="SSF55961">
    <property type="entry name" value="Bet v1-like"/>
    <property type="match status" value="1"/>
</dbReference>
<comment type="similarity">
    <text evidence="1">Belongs to the AHA1 family.</text>
</comment>
<evidence type="ECO:0000259" key="2">
    <source>
        <dbReference type="Pfam" id="PF08327"/>
    </source>
</evidence>
<name>A0ABV3FYT1_9NOCA</name>
<proteinExistence type="inferred from homology"/>
<evidence type="ECO:0000256" key="1">
    <source>
        <dbReference type="ARBA" id="ARBA00006817"/>
    </source>
</evidence>
<feature type="domain" description="Activator of Hsp90 ATPase homologue 1/2-like C-terminal" evidence="2">
    <location>
        <begin position="12"/>
        <end position="150"/>
    </location>
</feature>
<dbReference type="InterPro" id="IPR013538">
    <property type="entry name" value="ASHA1/2-like_C"/>
</dbReference>
<reference evidence="3 4" key="1">
    <citation type="submission" date="2024-06" db="EMBL/GenBank/DDBJ databases">
        <title>The Natural Products Discovery Center: Release of the First 8490 Sequenced Strains for Exploring Actinobacteria Biosynthetic Diversity.</title>
        <authorList>
            <person name="Kalkreuter E."/>
            <person name="Kautsar S.A."/>
            <person name="Yang D."/>
            <person name="Bader C.D."/>
            <person name="Teijaro C.N."/>
            <person name="Fluegel L."/>
            <person name="Davis C.M."/>
            <person name="Simpson J.R."/>
            <person name="Lauterbach L."/>
            <person name="Steele A.D."/>
            <person name="Gui C."/>
            <person name="Meng S."/>
            <person name="Li G."/>
            <person name="Viehrig K."/>
            <person name="Ye F."/>
            <person name="Su P."/>
            <person name="Kiefer A.F."/>
            <person name="Nichols A."/>
            <person name="Cepeda A.J."/>
            <person name="Yan W."/>
            <person name="Fan B."/>
            <person name="Jiang Y."/>
            <person name="Adhikari A."/>
            <person name="Zheng C.-J."/>
            <person name="Schuster L."/>
            <person name="Cowan T.M."/>
            <person name="Smanski M.J."/>
            <person name="Chevrette M.G."/>
            <person name="De Carvalho L.P.S."/>
            <person name="Shen B."/>
        </authorList>
    </citation>
    <scope>NUCLEOTIDE SEQUENCE [LARGE SCALE GENOMIC DNA]</scope>
    <source>
        <strain evidence="3 4">NPDC050403</strain>
    </source>
</reference>
<dbReference type="RefSeq" id="WP_357786432.1">
    <property type="nucleotide sequence ID" value="NZ_JBFAKC010000011.1"/>
</dbReference>
<evidence type="ECO:0000313" key="4">
    <source>
        <dbReference type="Proteomes" id="UP001551695"/>
    </source>
</evidence>
<evidence type="ECO:0000313" key="3">
    <source>
        <dbReference type="EMBL" id="MEV0710508.1"/>
    </source>
</evidence>
<organism evidence="3 4">
    <name type="scientific">Nocardia aurea</name>
    <dbReference type="NCBI Taxonomy" id="2144174"/>
    <lineage>
        <taxon>Bacteria</taxon>
        <taxon>Bacillati</taxon>
        <taxon>Actinomycetota</taxon>
        <taxon>Actinomycetes</taxon>
        <taxon>Mycobacteriales</taxon>
        <taxon>Nocardiaceae</taxon>
        <taxon>Nocardia</taxon>
    </lineage>
</organism>
<dbReference type="CDD" id="cd08895">
    <property type="entry name" value="SRPBCC_CalC_Aha1-like_2"/>
    <property type="match status" value="1"/>
</dbReference>
<dbReference type="Proteomes" id="UP001551695">
    <property type="component" value="Unassembled WGS sequence"/>
</dbReference>
<comment type="caution">
    <text evidence="3">The sequence shown here is derived from an EMBL/GenBank/DDBJ whole genome shotgun (WGS) entry which is preliminary data.</text>
</comment>
<keyword evidence="4" id="KW-1185">Reference proteome</keyword>
<dbReference type="EMBL" id="JBFAKC010000011">
    <property type="protein sequence ID" value="MEV0710508.1"/>
    <property type="molecule type" value="Genomic_DNA"/>
</dbReference>
<gene>
    <name evidence="3" type="ORF">AB0I48_23355</name>
</gene>
<accession>A0ABV3FYT1</accession>
<dbReference type="InterPro" id="IPR023393">
    <property type="entry name" value="START-like_dom_sf"/>
</dbReference>